<dbReference type="EMBL" id="LMWU01000104">
    <property type="protein sequence ID" value="KUN51760.1"/>
    <property type="molecule type" value="Genomic_DNA"/>
</dbReference>
<gene>
    <name evidence="1" type="ORF">AQJ46_51010</name>
</gene>
<dbReference type="AlphaFoldDB" id="A0A117QVS1"/>
<evidence type="ECO:0000313" key="1">
    <source>
        <dbReference type="EMBL" id="KUN51760.1"/>
    </source>
</evidence>
<reference evidence="1 2" key="1">
    <citation type="submission" date="2015-10" db="EMBL/GenBank/DDBJ databases">
        <title>Draft genome sequence of Streptomyces canus DSM 40017, type strain for the species Streptomyces canus.</title>
        <authorList>
            <person name="Ruckert C."/>
            <person name="Winkler A."/>
            <person name="Kalinowski J."/>
            <person name="Kampfer P."/>
            <person name="Glaeser S."/>
        </authorList>
    </citation>
    <scope>NUCLEOTIDE SEQUENCE [LARGE SCALE GENOMIC DNA]</scope>
    <source>
        <strain evidence="1 2">DSM 40017</strain>
    </source>
</reference>
<name>A0A117QVS1_9ACTN</name>
<organism evidence="1 2">
    <name type="scientific">Streptomyces canus</name>
    <dbReference type="NCBI Taxonomy" id="58343"/>
    <lineage>
        <taxon>Bacteria</taxon>
        <taxon>Bacillati</taxon>
        <taxon>Actinomycetota</taxon>
        <taxon>Actinomycetes</taxon>
        <taxon>Kitasatosporales</taxon>
        <taxon>Streptomycetaceae</taxon>
        <taxon>Streptomyces</taxon>
        <taxon>Streptomyces aurantiacus group</taxon>
    </lineage>
</organism>
<comment type="caution">
    <text evidence="1">The sequence shown here is derived from an EMBL/GenBank/DDBJ whole genome shotgun (WGS) entry which is preliminary data.</text>
</comment>
<protein>
    <submittedName>
        <fullName evidence="1">Uncharacterized protein</fullName>
    </submittedName>
</protein>
<sequence length="78" mass="7799">MIMHTGLPNLGQPVPSVPGAAFRALGDDGSLVLVPDALGLERQADGAAALLVTLLRGAAASGRVHGRAGGRLHDRPAA</sequence>
<accession>A0A117QVS1</accession>
<dbReference type="Proteomes" id="UP000053669">
    <property type="component" value="Unassembled WGS sequence"/>
</dbReference>
<evidence type="ECO:0000313" key="2">
    <source>
        <dbReference type="Proteomes" id="UP000053669"/>
    </source>
</evidence>
<proteinExistence type="predicted"/>